<dbReference type="Proteomes" id="UP001374893">
    <property type="component" value="Chromosome"/>
</dbReference>
<keyword evidence="2" id="KW-1185">Reference proteome</keyword>
<reference evidence="1 2" key="1">
    <citation type="submission" date="2021-06" db="EMBL/GenBank/DDBJ databases">
        <title>Complete genome of Haloferula helveola possessing various polysaccharide degrading enzymes.</title>
        <authorList>
            <person name="Takami H."/>
            <person name="Huang C."/>
            <person name="Hamasaki K."/>
        </authorList>
    </citation>
    <scope>NUCLEOTIDE SEQUENCE [LARGE SCALE GENOMIC DNA]</scope>
    <source>
        <strain evidence="1 2">CN-1</strain>
    </source>
</reference>
<proteinExistence type="predicted"/>
<organism evidence="1 2">
    <name type="scientific">Haloferula helveola</name>
    <dbReference type="NCBI Taxonomy" id="490095"/>
    <lineage>
        <taxon>Bacteria</taxon>
        <taxon>Pseudomonadati</taxon>
        <taxon>Verrucomicrobiota</taxon>
        <taxon>Verrucomicrobiia</taxon>
        <taxon>Verrucomicrobiales</taxon>
        <taxon>Verrucomicrobiaceae</taxon>
        <taxon>Haloferula</taxon>
    </lineage>
</organism>
<name>A0ABM7RG17_9BACT</name>
<dbReference type="RefSeq" id="WP_338686117.1">
    <property type="nucleotide sequence ID" value="NZ_AP024702.1"/>
</dbReference>
<evidence type="ECO:0000313" key="1">
    <source>
        <dbReference type="EMBL" id="BCX49495.1"/>
    </source>
</evidence>
<accession>A0ABM7RG17</accession>
<dbReference type="EMBL" id="AP024702">
    <property type="protein sequence ID" value="BCX49495.1"/>
    <property type="molecule type" value="Genomic_DNA"/>
</dbReference>
<sequence length="1861" mass="200289">MKGLISLHRAAFVFVYLGLASALSATITGQFVGIVPGVKYTAPDPAFTVIDSDEANPGADYFRHQLPAVARVLFSHSGVTNDSYDYRVRYRLVDASGTIISLKDPLTGKKVTELLSPVITLNMGPLTIDQTRDFAILADPIATLLPQERYRVECELEVDAGSGWGAFPQDARNSSLLPAFHFTNLTSGDPELNTRVAIKSTAWTRTYLIGTDPSKDTFTAEVKVLLGRYDDYDDPSTASSTTVVADFDLFEAGGAEIPLQNNGQVSARIAQANHGDNGVRPIPDLIPEHDITANLVPTVQLASRAQTYELRVTVRHLEIPKITFVDDDTDSLAAERLLHFNGTLRFGSLDTEMFSVANDPPVSSLQPTTVRSLIQLDPLGGVIPNRPDLGFGSGIVLKVDLDDAGVATVYGGGEEIVRVDGAGPVLDTLGFLDVEFGTPTLSSAGPQAASATVHFPQGLGVVKDASADAYFAENQWLFSAGISLNDDIELASPLNAVLSANARMFDESHPLIYDVSEFSVALNGEISFVASGSEHVSANAYNRLATIPAAEMEDPVAMRERLSNDGYLRFISLDSGTPVLVNASFSDGSARCSASFETDPGAFKSHFPYGAEIRWSDSDFFQINYGIVDYNRLMNPDPIQMNYGLACPNDKCSDGAAAETTLTLTPVIGEIQGSWSGGLTMAGDAGATELSWGWKGNGMGGLTDYTHRTDAFANGRFYMPGYRLLAEENPLLDLPAYSTTGDLLSAGVLLLEGYDYEWIAESIVYPETEAYRAGYGAYAGITYVVEAPMFGGASKIAGNASDYGYKLLDQASKYYARKSGISGRHVAIDATFDPFMLLYGYGFGVSQFQLTFLSSENEDSWFDGELVIPPPLDFSQRFKGLLLSCTGDIDGALSIDPGDLGPKSMRDWNSEFQPKVYEFVPEPSPPAPECYPPRTLIVGGTTQVAHVPGVLAGQLEILEDGNLGTAATGHPDYDSRLGIPATMTIDGPNGKSYRINPVTKLYFTNPYLSPDGIGQVAFAATVDVPFFEDLKAHIVTSANPNPNAAIYLCGGWEDPGPANFFNTDGFDNVHRGFPAGLTKAEYLSPDEGTNEQYLVKAEQSLFGLIPLSYPLRWSNSGRYFRSMNSELEDLVILRDVYNQVDFLGPDDAEISFGAQYEGLPQINLASIAFDVVDEQVGAAHALTQAATSAVTGALDEGIDEIGSMVGDNLDRALEDALDQIEQEVLAPLFVPIQVSFELNAPNPALTFDDWVNQPGDGLKAYLSEAFSVGGGATDTVRERLVALGNAAGDAQSLLDRVDRALVKAIFAIDSVTGELKIKDGIPQLDPVGPFSTVPGVLWKNGDDFEILQNLTAYLMADLLGPDLGPALQPLINSILADTNAELNGLIEGIEPSLDQIVIALNQVRSSLFLIRSELQENTAIFDQFNEIIEEALSSTNEIDGILGRLETAACDWITDQAISAGIDPGLPFSQHQSFFLEFDASEFAGFLRDQLRDELLASEFIRQIQFSLRHALYDVDLALRSGVDSVFEEVNRIVKDLIKESLGPIDDAINGLIGELNEFTGAGGVDGYAHIEGDSLKRLRIDAYWQMKVPDDLEFHAYVEILSYDSGDDFAASACLEPGVEALEVRIGVEDVALDWISPDLRASIGLKFSMETAPDVFPKGFSGYFLMTGALEFQSFTLSQLDATLGFSIGSSPADKEAYLGAAVRMSINSYEAAGAFFIGRTCSIEPLLLIDADVAEIIGDPPFTGGYVYGEVWIPISEVVLGIPASCFFNISAGVGAGAFYFVEGPTFGGKMLLGVSGEALCVVSIKGEVRLVGVMQGGSLRMRGKGTLTGKAGWCPFCLKFKKSATVTYQSGSWDVDL</sequence>
<evidence type="ECO:0000313" key="2">
    <source>
        <dbReference type="Proteomes" id="UP001374893"/>
    </source>
</evidence>
<gene>
    <name evidence="1" type="ORF">HAHE_34030</name>
</gene>
<protein>
    <submittedName>
        <fullName evidence="1">Uncharacterized protein</fullName>
    </submittedName>
</protein>